<accession>A0A194SDM2</accession>
<evidence type="ECO:0000256" key="4">
    <source>
        <dbReference type="ARBA" id="ARBA00023002"/>
    </source>
</evidence>
<dbReference type="PANTHER" id="PTHR19372">
    <property type="entry name" value="SULFITE REDUCTASE"/>
    <property type="match status" value="1"/>
</dbReference>
<evidence type="ECO:0008006" key="9">
    <source>
        <dbReference type="Google" id="ProtNLM"/>
    </source>
</evidence>
<evidence type="ECO:0000259" key="6">
    <source>
        <dbReference type="Pfam" id="PF03404"/>
    </source>
</evidence>
<dbReference type="OrthoDB" id="10051395at2759"/>
<evidence type="ECO:0000256" key="2">
    <source>
        <dbReference type="ARBA" id="ARBA00022505"/>
    </source>
</evidence>
<feature type="domain" description="Oxidoreductase molybdopterin-binding" evidence="5">
    <location>
        <begin position="66"/>
        <end position="226"/>
    </location>
</feature>
<protein>
    <recommendedName>
        <fullName evidence="9">Oxidoreductase molybdopterin-binding domain-containing protein</fullName>
    </recommendedName>
</protein>
<name>A0A194SDM2_RHOGW</name>
<reference evidence="7 8" key="1">
    <citation type="journal article" date="2015" name="Front. Microbiol.">
        <title>Genome sequence of the plant growth promoting endophytic yeast Rhodotorula graminis WP1.</title>
        <authorList>
            <person name="Firrincieli A."/>
            <person name="Otillar R."/>
            <person name="Salamov A."/>
            <person name="Schmutz J."/>
            <person name="Khan Z."/>
            <person name="Redman R.S."/>
            <person name="Fleck N.D."/>
            <person name="Lindquist E."/>
            <person name="Grigoriev I.V."/>
            <person name="Doty S.L."/>
        </authorList>
    </citation>
    <scope>NUCLEOTIDE SEQUENCE [LARGE SCALE GENOMIC DNA]</scope>
    <source>
        <strain evidence="7 8">WP1</strain>
    </source>
</reference>
<dbReference type="GO" id="GO:0008482">
    <property type="term" value="F:sulfite oxidase activity"/>
    <property type="evidence" value="ECO:0007669"/>
    <property type="project" value="TreeGrafter"/>
</dbReference>
<evidence type="ECO:0000256" key="1">
    <source>
        <dbReference type="ARBA" id="ARBA00001924"/>
    </source>
</evidence>
<dbReference type="Gene3D" id="3.90.420.10">
    <property type="entry name" value="Oxidoreductase, molybdopterin-binding domain"/>
    <property type="match status" value="1"/>
</dbReference>
<keyword evidence="3" id="KW-0479">Metal-binding</keyword>
<dbReference type="RefSeq" id="XP_018274599.1">
    <property type="nucleotide sequence ID" value="XM_018415603.1"/>
</dbReference>
<dbReference type="GO" id="GO:0030151">
    <property type="term" value="F:molybdenum ion binding"/>
    <property type="evidence" value="ECO:0007669"/>
    <property type="project" value="InterPro"/>
</dbReference>
<dbReference type="Proteomes" id="UP000053890">
    <property type="component" value="Unassembled WGS sequence"/>
</dbReference>
<feature type="domain" description="Moybdenum cofactor oxidoreductase dimerisation" evidence="6">
    <location>
        <begin position="339"/>
        <end position="421"/>
    </location>
</feature>
<dbReference type="SUPFAM" id="SSF81296">
    <property type="entry name" value="E set domains"/>
    <property type="match status" value="1"/>
</dbReference>
<dbReference type="Gene3D" id="2.60.40.650">
    <property type="match status" value="1"/>
</dbReference>
<sequence length="426" mass="46605">MLDLDQRVLSDSPLNAEPSPAALVAHFLTPPAATFHRNHGPWLDLAPDYALDVSSDVPGLDTDPAHSSFTCAQLARFPKHSLVTVLACAGNRRQKMSLEKETEGLQWGKSALSNSHFAGALLRDVLAQAGIKLDDLDKDGKADKLHVHFESRQTCEEDSYYGASLPLRMALDPERPVLLAYEMNRAPLTKAHGAPLRIVVPGIIGARSVKWLERIIIRDKESDCFYQQRDYKILPPDATPATKEEHLKRLPALHEFPLNCEICDPVEDAVVERSSSSSPTVRVKGYSVGSKGVPIASVHVALVPLPVPHHDSPYAAATPELADCEVHQVRLHAATLPSEAWVEAELDDGPDASAGEEKEKKKQWGWTLFSAAVPLAALPADAREAALVAYATDANGERQELQTHWNLRGVAEASWSVVKIKFAHEE</sequence>
<evidence type="ECO:0000313" key="8">
    <source>
        <dbReference type="Proteomes" id="UP000053890"/>
    </source>
</evidence>
<dbReference type="Pfam" id="PF03404">
    <property type="entry name" value="Mo-co_dimer"/>
    <property type="match status" value="1"/>
</dbReference>
<evidence type="ECO:0000259" key="5">
    <source>
        <dbReference type="Pfam" id="PF00174"/>
    </source>
</evidence>
<dbReference type="EMBL" id="KQ474073">
    <property type="protein sequence ID" value="KPV78550.1"/>
    <property type="molecule type" value="Genomic_DNA"/>
</dbReference>
<keyword evidence="2" id="KW-0500">Molybdenum</keyword>
<dbReference type="PRINTS" id="PR00407">
    <property type="entry name" value="EUMOPTERIN"/>
</dbReference>
<dbReference type="InterPro" id="IPR005066">
    <property type="entry name" value="MoCF_OxRdtse_dimer"/>
</dbReference>
<dbReference type="GO" id="GO:0020037">
    <property type="term" value="F:heme binding"/>
    <property type="evidence" value="ECO:0007669"/>
    <property type="project" value="TreeGrafter"/>
</dbReference>
<dbReference type="GO" id="GO:0006790">
    <property type="term" value="P:sulfur compound metabolic process"/>
    <property type="evidence" value="ECO:0007669"/>
    <property type="project" value="TreeGrafter"/>
</dbReference>
<organism evidence="7 8">
    <name type="scientific">Rhodotorula graminis (strain WP1)</name>
    <dbReference type="NCBI Taxonomy" id="578459"/>
    <lineage>
        <taxon>Eukaryota</taxon>
        <taxon>Fungi</taxon>
        <taxon>Dikarya</taxon>
        <taxon>Basidiomycota</taxon>
        <taxon>Pucciniomycotina</taxon>
        <taxon>Microbotryomycetes</taxon>
        <taxon>Sporidiobolales</taxon>
        <taxon>Sporidiobolaceae</taxon>
        <taxon>Rhodotorula</taxon>
    </lineage>
</organism>
<dbReference type="InterPro" id="IPR008335">
    <property type="entry name" value="Mopterin_OxRdtase_euk"/>
</dbReference>
<dbReference type="GO" id="GO:0005739">
    <property type="term" value="C:mitochondrion"/>
    <property type="evidence" value="ECO:0007669"/>
    <property type="project" value="TreeGrafter"/>
</dbReference>
<dbReference type="PANTHER" id="PTHR19372:SF7">
    <property type="entry name" value="SULFITE OXIDASE, MITOCHONDRIAL"/>
    <property type="match status" value="1"/>
</dbReference>
<dbReference type="GeneID" id="28976051"/>
<gene>
    <name evidence="7" type="ORF">RHOBADRAFT_51005</name>
</gene>
<dbReference type="InterPro" id="IPR000572">
    <property type="entry name" value="OxRdtase_Mopterin-bd_dom"/>
</dbReference>
<keyword evidence="4" id="KW-0560">Oxidoreductase</keyword>
<proteinExistence type="predicted"/>
<dbReference type="OMA" id="ANSGMEW"/>
<dbReference type="STRING" id="578459.A0A194SDM2"/>
<dbReference type="AlphaFoldDB" id="A0A194SDM2"/>
<dbReference type="Pfam" id="PF00174">
    <property type="entry name" value="Oxidored_molyb"/>
    <property type="match status" value="1"/>
</dbReference>
<evidence type="ECO:0000256" key="3">
    <source>
        <dbReference type="ARBA" id="ARBA00022723"/>
    </source>
</evidence>
<comment type="cofactor">
    <cofactor evidence="1">
        <name>Mo-molybdopterin</name>
        <dbReference type="ChEBI" id="CHEBI:71302"/>
    </cofactor>
</comment>
<keyword evidence="8" id="KW-1185">Reference proteome</keyword>
<dbReference type="GO" id="GO:0043546">
    <property type="term" value="F:molybdopterin cofactor binding"/>
    <property type="evidence" value="ECO:0007669"/>
    <property type="project" value="TreeGrafter"/>
</dbReference>
<dbReference type="SUPFAM" id="SSF56524">
    <property type="entry name" value="Oxidoreductase molybdopterin-binding domain"/>
    <property type="match status" value="1"/>
</dbReference>
<dbReference type="InterPro" id="IPR014756">
    <property type="entry name" value="Ig_E-set"/>
</dbReference>
<dbReference type="InterPro" id="IPR036374">
    <property type="entry name" value="OxRdtase_Mopterin-bd_sf"/>
</dbReference>
<evidence type="ECO:0000313" key="7">
    <source>
        <dbReference type="EMBL" id="KPV78550.1"/>
    </source>
</evidence>